<dbReference type="STRING" id="121224.E0VZ14"/>
<dbReference type="EMBL" id="DS235848">
    <property type="protein sequence ID" value="EEB18620.1"/>
    <property type="molecule type" value="Genomic_DNA"/>
</dbReference>
<dbReference type="InterPro" id="IPR029063">
    <property type="entry name" value="SAM-dependent_MTases_sf"/>
</dbReference>
<reference evidence="1" key="2">
    <citation type="submission" date="2007-04" db="EMBL/GenBank/DDBJ databases">
        <title>The genome of the human body louse.</title>
        <authorList>
            <consortium name="The Human Body Louse Genome Consortium"/>
            <person name="Kirkness E."/>
            <person name="Walenz B."/>
            <person name="Hass B."/>
            <person name="Bruggner R."/>
            <person name="Strausberg R."/>
        </authorList>
    </citation>
    <scope>NUCLEOTIDE SEQUENCE</scope>
    <source>
        <strain evidence="1">USDA</strain>
    </source>
</reference>
<dbReference type="OrthoDB" id="15794at2759"/>
<reference evidence="1" key="1">
    <citation type="submission" date="2007-04" db="EMBL/GenBank/DDBJ databases">
        <title>Annotation of Pediculus humanus corporis strain USDA.</title>
        <authorList>
            <person name="Kirkness E."/>
            <person name="Hannick L."/>
            <person name="Hass B."/>
            <person name="Bruggner R."/>
            <person name="Lawson D."/>
            <person name="Bidwell S."/>
            <person name="Joardar V."/>
            <person name="Caler E."/>
            <person name="Walenz B."/>
            <person name="Inman J."/>
            <person name="Schobel S."/>
            <person name="Galinsky K."/>
            <person name="Amedeo P."/>
            <person name="Strausberg R."/>
        </authorList>
    </citation>
    <scope>NUCLEOTIDE SEQUENCE</scope>
    <source>
        <strain evidence="1">USDA</strain>
    </source>
</reference>
<dbReference type="VEuPathDB" id="VectorBase:PHUM522860"/>
<evidence type="ECO:0000313" key="3">
    <source>
        <dbReference type="Proteomes" id="UP000009046"/>
    </source>
</evidence>
<dbReference type="RefSeq" id="XP_002431358.1">
    <property type="nucleotide sequence ID" value="XM_002431313.1"/>
</dbReference>
<gene>
    <name evidence="2" type="primary">8231740</name>
    <name evidence="1" type="ORF">Phum_PHUM522860</name>
</gene>
<evidence type="ECO:0000313" key="1">
    <source>
        <dbReference type="EMBL" id="EEB18620.1"/>
    </source>
</evidence>
<dbReference type="OMA" id="AWECISH"/>
<dbReference type="KEGG" id="phu:Phum_PHUM522860"/>
<dbReference type="GeneID" id="8231740"/>
<dbReference type="GO" id="GO:0008168">
    <property type="term" value="F:methyltransferase activity"/>
    <property type="evidence" value="ECO:0007669"/>
    <property type="project" value="TreeGrafter"/>
</dbReference>
<keyword evidence="3" id="KW-1185">Reference proteome</keyword>
<dbReference type="Proteomes" id="UP000009046">
    <property type="component" value="Unassembled WGS sequence"/>
</dbReference>
<proteinExistence type="predicted"/>
<sequence length="281" mass="32485">MKNLNDAEEKDSGKEILNAIAEELRPMVPFNAILPSENICMPSYGPVDCKSINTIHVDEFLYDDDYINKLIDDGELSRHYCGKCFSKDIKLLTFISHSMSISRIHYVFKYLLKPLETETILDVGSRLGPVLYGAYIYTSSPNIIGVEINSELCNFQSIIVKKFNFDDRIKIVCNNIFNCMDILSSADVIILNNVFEFFGDGDTSISSWQLLAKTIKIGCIIVTVPHLEETFKHFKVNFDWKDWVDELEPYEKNFYGDDDEEYENHAKNVKHYMVKKKFDNF</sequence>
<protein>
    <recommendedName>
        <fullName evidence="4">Methyltransferase type 11 domain-containing protein</fullName>
    </recommendedName>
</protein>
<reference evidence="2" key="3">
    <citation type="submission" date="2021-02" db="UniProtKB">
        <authorList>
            <consortium name="EnsemblMetazoa"/>
        </authorList>
    </citation>
    <scope>IDENTIFICATION</scope>
    <source>
        <strain evidence="2">USDA</strain>
    </source>
</reference>
<dbReference type="EnsemblMetazoa" id="PHUM522860-RA">
    <property type="protein sequence ID" value="PHUM522860-PA"/>
    <property type="gene ID" value="PHUM522860"/>
</dbReference>
<dbReference type="AlphaFoldDB" id="E0VZ14"/>
<dbReference type="PANTHER" id="PTHR43675">
    <property type="entry name" value="ARSENITE METHYLTRANSFERASE"/>
    <property type="match status" value="1"/>
</dbReference>
<dbReference type="PANTHER" id="PTHR43675:SF1">
    <property type="entry name" value="RIKEN CDNA 2700097O09 GENE"/>
    <property type="match status" value="1"/>
</dbReference>
<evidence type="ECO:0008006" key="4">
    <source>
        <dbReference type="Google" id="ProtNLM"/>
    </source>
</evidence>
<dbReference type="InParanoid" id="E0VZ14"/>
<dbReference type="Gene3D" id="3.40.50.150">
    <property type="entry name" value="Vaccinia Virus protein VP39"/>
    <property type="match status" value="1"/>
</dbReference>
<name>E0VZ14_PEDHC</name>
<dbReference type="HOGENOM" id="CLU_057934_0_0_1"/>
<dbReference type="eggNOG" id="ENOG502QTI1">
    <property type="taxonomic scope" value="Eukaryota"/>
</dbReference>
<evidence type="ECO:0000313" key="2">
    <source>
        <dbReference type="EnsemblMetazoa" id="PHUM522860-PA"/>
    </source>
</evidence>
<dbReference type="SUPFAM" id="SSF53335">
    <property type="entry name" value="S-adenosyl-L-methionine-dependent methyltransferases"/>
    <property type="match status" value="1"/>
</dbReference>
<accession>E0VZ14</accession>
<dbReference type="InterPro" id="IPR026669">
    <property type="entry name" value="Arsenite_MeTrfase-like"/>
</dbReference>
<dbReference type="CTD" id="8231740"/>
<organism>
    <name type="scientific">Pediculus humanus subsp. corporis</name>
    <name type="common">Body louse</name>
    <dbReference type="NCBI Taxonomy" id="121224"/>
    <lineage>
        <taxon>Eukaryota</taxon>
        <taxon>Metazoa</taxon>
        <taxon>Ecdysozoa</taxon>
        <taxon>Arthropoda</taxon>
        <taxon>Hexapoda</taxon>
        <taxon>Insecta</taxon>
        <taxon>Pterygota</taxon>
        <taxon>Neoptera</taxon>
        <taxon>Paraneoptera</taxon>
        <taxon>Psocodea</taxon>
        <taxon>Troctomorpha</taxon>
        <taxon>Phthiraptera</taxon>
        <taxon>Anoplura</taxon>
        <taxon>Pediculidae</taxon>
        <taxon>Pediculus</taxon>
    </lineage>
</organism>
<dbReference type="EMBL" id="AAZO01006345">
    <property type="status" value="NOT_ANNOTATED_CDS"/>
    <property type="molecule type" value="Genomic_DNA"/>
</dbReference>